<evidence type="ECO:0000313" key="3">
    <source>
        <dbReference type="Proteomes" id="UP000005156"/>
    </source>
</evidence>
<keyword evidence="1" id="KW-1133">Transmembrane helix</keyword>
<dbReference type="HOGENOM" id="CLU_3255231_0_0_4"/>
<gene>
    <name evidence="2" type="ORF">HMPREF9439_00243</name>
</gene>
<accession>F3QH52</accession>
<dbReference type="AlphaFoldDB" id="F3QH52"/>
<sequence length="42" mass="4324">MTNTTGNRNNTPAIPGFAAVCVLSLNGLSLALGLLRLRLNVG</sequence>
<keyword evidence="3" id="KW-1185">Reference proteome</keyword>
<evidence type="ECO:0000256" key="1">
    <source>
        <dbReference type="SAM" id="Phobius"/>
    </source>
</evidence>
<name>F3QH52_9BURK</name>
<keyword evidence="1" id="KW-0812">Transmembrane</keyword>
<comment type="caution">
    <text evidence="2">The sequence shown here is derived from an EMBL/GenBank/DDBJ whole genome shotgun (WGS) entry which is preliminary data.</text>
</comment>
<keyword evidence="1" id="KW-0472">Membrane</keyword>
<organism evidence="2 3">
    <name type="scientific">Parasutterella excrementihominis YIT 11859</name>
    <dbReference type="NCBI Taxonomy" id="762966"/>
    <lineage>
        <taxon>Bacteria</taxon>
        <taxon>Pseudomonadati</taxon>
        <taxon>Pseudomonadota</taxon>
        <taxon>Betaproteobacteria</taxon>
        <taxon>Burkholderiales</taxon>
        <taxon>Sutterellaceae</taxon>
        <taxon>Parasutterella</taxon>
    </lineage>
</organism>
<protein>
    <submittedName>
        <fullName evidence="2">Uncharacterized protein</fullName>
    </submittedName>
</protein>
<dbReference type="RefSeq" id="WP_008863388.1">
    <property type="nucleotide sequence ID" value="NZ_CAXTIX010000002.1"/>
</dbReference>
<proteinExistence type="predicted"/>
<reference evidence="2 3" key="1">
    <citation type="submission" date="2011-02" db="EMBL/GenBank/DDBJ databases">
        <authorList>
            <person name="Weinstock G."/>
            <person name="Sodergren E."/>
            <person name="Clifton S."/>
            <person name="Fulton L."/>
            <person name="Fulton B."/>
            <person name="Courtney L."/>
            <person name="Fronick C."/>
            <person name="Harrison M."/>
            <person name="Strong C."/>
            <person name="Farmer C."/>
            <person name="Delahaunty K."/>
            <person name="Markovic C."/>
            <person name="Hall O."/>
            <person name="Minx P."/>
            <person name="Tomlinson C."/>
            <person name="Mitreva M."/>
            <person name="Hou S."/>
            <person name="Chen J."/>
            <person name="Wollam A."/>
            <person name="Pepin K.H."/>
            <person name="Johnson M."/>
            <person name="Bhonagiri V."/>
            <person name="Zhang X."/>
            <person name="Suruliraj S."/>
            <person name="Warren W."/>
            <person name="Chinwalla A."/>
            <person name="Mardis E.R."/>
            <person name="Wilson R.K."/>
        </authorList>
    </citation>
    <scope>NUCLEOTIDE SEQUENCE [LARGE SCALE GENOMIC DNA]</scope>
    <source>
        <strain evidence="2 3">YIT 11859</strain>
    </source>
</reference>
<dbReference type="EMBL" id="AFBP01000004">
    <property type="protein sequence ID" value="EGG57633.1"/>
    <property type="molecule type" value="Genomic_DNA"/>
</dbReference>
<dbReference type="GeneID" id="80367764"/>
<feature type="transmembrane region" description="Helical" evidence="1">
    <location>
        <begin position="12"/>
        <end position="35"/>
    </location>
</feature>
<dbReference type="Proteomes" id="UP000005156">
    <property type="component" value="Unassembled WGS sequence"/>
</dbReference>
<evidence type="ECO:0000313" key="2">
    <source>
        <dbReference type="EMBL" id="EGG57633.1"/>
    </source>
</evidence>